<evidence type="ECO:0008006" key="8">
    <source>
        <dbReference type="Google" id="ProtNLM"/>
    </source>
</evidence>
<feature type="transmembrane region" description="Helical" evidence="5">
    <location>
        <begin position="20"/>
        <end position="41"/>
    </location>
</feature>
<dbReference type="PANTHER" id="PTHR31851">
    <property type="entry name" value="FE(2+)/MN(2+) TRANSPORTER PCL1"/>
    <property type="match status" value="1"/>
</dbReference>
<keyword evidence="4 5" id="KW-0472">Membrane</keyword>
<evidence type="ECO:0000313" key="6">
    <source>
        <dbReference type="EMBL" id="AWD32440.1"/>
    </source>
</evidence>
<name>A0A3S7J9U5_9PROT</name>
<evidence type="ECO:0000313" key="7">
    <source>
        <dbReference type="Proteomes" id="UP000266796"/>
    </source>
</evidence>
<accession>A0A3S7J9U5</accession>
<dbReference type="GO" id="GO:0012505">
    <property type="term" value="C:endomembrane system"/>
    <property type="evidence" value="ECO:0007669"/>
    <property type="project" value="UniProtKB-SubCell"/>
</dbReference>
<evidence type="ECO:0000256" key="4">
    <source>
        <dbReference type="ARBA" id="ARBA00023136"/>
    </source>
</evidence>
<reference evidence="6 7" key="1">
    <citation type="journal article" date="2018" name="Parasitology">
        <title>The reduced genome of Candidatus Kinetoplastibacterium sorsogonicusi, the endosymbiont of Kentomonas sorsogonicus (Trypanosomatidae): loss of the haem-synthesis pathway.</title>
        <authorList>
            <person name="Silva F.M."/>
            <person name="Kostygov A.Y."/>
            <person name="Spodareva V.V."/>
            <person name="Butenko A."/>
            <person name="Tossou R."/>
            <person name="Lukes J."/>
            <person name="Yurchenko V."/>
            <person name="Alves J.M.P."/>
        </authorList>
    </citation>
    <scope>NUCLEOTIDE SEQUENCE [LARGE SCALE GENOMIC DNA]</scope>
    <source>
        <strain evidence="6 7">MF-08</strain>
    </source>
</reference>
<sequence length="229" mass="24256">MQDKEYHNHKIFRAGWLRAAVLGANDGIISTASLIAGMAAINSDYNIIITTGFAGLISGALSMSAGEYVSVCSQSDIEIADLKLEALSLKNNSEYELQELTQIYIDRGLSKKLAYDVAVSLTKHNALDAHARDELGISMHNRANPIKAAIASFFSFSTGATLPMLVALLSPVEHMIFSIITSSVLWLATLGIISAHTGGAKILPATTRVSFVGAAAMAITALIGKLFGT</sequence>
<evidence type="ECO:0000256" key="3">
    <source>
        <dbReference type="ARBA" id="ARBA00022989"/>
    </source>
</evidence>
<dbReference type="OrthoDB" id="9789677at2"/>
<dbReference type="Proteomes" id="UP000266796">
    <property type="component" value="Chromosome"/>
</dbReference>
<organism evidence="6 7">
    <name type="scientific">Candidatus Kinetoplastidibacterium kentomonadis</name>
    <dbReference type="NCBI Taxonomy" id="1576550"/>
    <lineage>
        <taxon>Bacteria</taxon>
        <taxon>Pseudomonadati</taxon>
        <taxon>Pseudomonadota</taxon>
        <taxon>Betaproteobacteria</taxon>
        <taxon>Candidatus Kinetoplastidibacterium</taxon>
    </lineage>
</organism>
<dbReference type="Pfam" id="PF01988">
    <property type="entry name" value="VIT1"/>
    <property type="match status" value="1"/>
</dbReference>
<feature type="transmembrane region" description="Helical" evidence="5">
    <location>
        <begin position="47"/>
        <end position="65"/>
    </location>
</feature>
<protein>
    <recommendedName>
        <fullName evidence="8">VIT family protein</fullName>
    </recommendedName>
</protein>
<evidence type="ECO:0000256" key="1">
    <source>
        <dbReference type="ARBA" id="ARBA00004127"/>
    </source>
</evidence>
<dbReference type="KEGG" id="kso:CKSOR_00319"/>
<evidence type="ECO:0000256" key="2">
    <source>
        <dbReference type="ARBA" id="ARBA00022692"/>
    </source>
</evidence>
<dbReference type="EMBL" id="CP025628">
    <property type="protein sequence ID" value="AWD32440.1"/>
    <property type="molecule type" value="Genomic_DNA"/>
</dbReference>
<dbReference type="RefSeq" id="WP_108673851.1">
    <property type="nucleotide sequence ID" value="NZ_CP025628.1"/>
</dbReference>
<feature type="transmembrane region" description="Helical" evidence="5">
    <location>
        <begin position="175"/>
        <end position="197"/>
    </location>
</feature>
<dbReference type="GO" id="GO:0030026">
    <property type="term" value="P:intracellular manganese ion homeostasis"/>
    <property type="evidence" value="ECO:0007669"/>
    <property type="project" value="InterPro"/>
</dbReference>
<keyword evidence="3 5" id="KW-1133">Transmembrane helix</keyword>
<dbReference type="CDD" id="cd02432">
    <property type="entry name" value="Nodulin-21_like_1"/>
    <property type="match status" value="1"/>
</dbReference>
<keyword evidence="7" id="KW-1185">Reference proteome</keyword>
<proteinExistence type="predicted"/>
<gene>
    <name evidence="6" type="ORF">CKSOR_00319</name>
</gene>
<keyword evidence="2 5" id="KW-0812">Transmembrane</keyword>
<feature type="transmembrane region" description="Helical" evidence="5">
    <location>
        <begin position="209"/>
        <end position="228"/>
    </location>
</feature>
<dbReference type="AlphaFoldDB" id="A0A3S7J9U5"/>
<evidence type="ECO:0000256" key="5">
    <source>
        <dbReference type="SAM" id="Phobius"/>
    </source>
</evidence>
<comment type="subcellular location">
    <subcellularLocation>
        <location evidence="1">Endomembrane system</location>
        <topology evidence="1">Multi-pass membrane protein</topology>
    </subcellularLocation>
</comment>
<dbReference type="GO" id="GO:0005384">
    <property type="term" value="F:manganese ion transmembrane transporter activity"/>
    <property type="evidence" value="ECO:0007669"/>
    <property type="project" value="InterPro"/>
</dbReference>
<feature type="transmembrane region" description="Helical" evidence="5">
    <location>
        <begin position="148"/>
        <end position="169"/>
    </location>
</feature>
<dbReference type="InterPro" id="IPR008217">
    <property type="entry name" value="Ccc1_fam"/>
</dbReference>